<dbReference type="EMBL" id="SMOL01000402">
    <property type="protein sequence ID" value="KAB2614619.1"/>
    <property type="molecule type" value="Genomic_DNA"/>
</dbReference>
<dbReference type="InterPro" id="IPR021109">
    <property type="entry name" value="Peptidase_aspartic_dom_sf"/>
</dbReference>
<dbReference type="Gene3D" id="2.40.70.10">
    <property type="entry name" value="Acid Proteases"/>
    <property type="match status" value="1"/>
</dbReference>
<dbReference type="PROSITE" id="PS00141">
    <property type="entry name" value="ASP_PROTEASE"/>
    <property type="match status" value="1"/>
</dbReference>
<evidence type="ECO:0000313" key="2">
    <source>
        <dbReference type="Proteomes" id="UP000327157"/>
    </source>
</evidence>
<dbReference type="OrthoDB" id="1430331at2759"/>
<evidence type="ECO:0000313" key="1">
    <source>
        <dbReference type="EMBL" id="KAB2614619.1"/>
    </source>
</evidence>
<proteinExistence type="predicted"/>
<reference evidence="1 2" key="3">
    <citation type="submission" date="2019-11" db="EMBL/GenBank/DDBJ databases">
        <title>A de novo genome assembly of a pear dwarfing rootstock.</title>
        <authorList>
            <person name="Wang F."/>
            <person name="Wang J."/>
            <person name="Li S."/>
            <person name="Zhang Y."/>
            <person name="Fang M."/>
            <person name="Ma L."/>
            <person name="Zhao Y."/>
            <person name="Jiang S."/>
        </authorList>
    </citation>
    <scope>NUCLEOTIDE SEQUENCE [LARGE SCALE GENOMIC DNA]</scope>
    <source>
        <strain evidence="1">S2</strain>
        <tissue evidence="1">Leaf</tissue>
    </source>
</reference>
<dbReference type="AlphaFoldDB" id="A0A5N5GGJ7"/>
<gene>
    <name evidence="1" type="ORF">D8674_021207</name>
</gene>
<dbReference type="InterPro" id="IPR001969">
    <property type="entry name" value="Aspartic_peptidase_AS"/>
</dbReference>
<evidence type="ECO:0008006" key="3">
    <source>
        <dbReference type="Google" id="ProtNLM"/>
    </source>
</evidence>
<dbReference type="GO" id="GO:0006508">
    <property type="term" value="P:proteolysis"/>
    <property type="evidence" value="ECO:0007669"/>
    <property type="project" value="InterPro"/>
</dbReference>
<name>A0A5N5GGJ7_9ROSA</name>
<dbReference type="Proteomes" id="UP000327157">
    <property type="component" value="Chromosome 3"/>
</dbReference>
<accession>A0A5N5GGJ7</accession>
<protein>
    <recommendedName>
        <fullName evidence="3">Peptidase A2 domain-containing protein</fullName>
    </recommendedName>
</protein>
<reference evidence="1 2" key="1">
    <citation type="submission" date="2019-09" db="EMBL/GenBank/DDBJ databases">
        <authorList>
            <person name="Ou C."/>
        </authorList>
    </citation>
    <scope>NUCLEOTIDE SEQUENCE [LARGE SCALE GENOMIC DNA]</scope>
    <source>
        <strain evidence="1">S2</strain>
        <tissue evidence="1">Leaf</tissue>
    </source>
</reference>
<reference evidence="2" key="2">
    <citation type="submission" date="2019-10" db="EMBL/GenBank/DDBJ databases">
        <title>A de novo genome assembly of a pear dwarfing rootstock.</title>
        <authorList>
            <person name="Wang F."/>
            <person name="Wang J."/>
            <person name="Li S."/>
            <person name="Zhang Y."/>
            <person name="Fang M."/>
            <person name="Ma L."/>
            <person name="Zhao Y."/>
            <person name="Jiang S."/>
        </authorList>
    </citation>
    <scope>NUCLEOTIDE SEQUENCE [LARGE SCALE GENOMIC DNA]</scope>
</reference>
<keyword evidence="2" id="KW-1185">Reference proteome</keyword>
<comment type="caution">
    <text evidence="1">The sequence shown here is derived from an EMBL/GenBank/DDBJ whole genome shotgun (WGS) entry which is preliminary data.</text>
</comment>
<dbReference type="GO" id="GO:0004190">
    <property type="term" value="F:aspartic-type endopeptidase activity"/>
    <property type="evidence" value="ECO:0007669"/>
    <property type="project" value="InterPro"/>
</dbReference>
<organism evidence="1 2">
    <name type="scientific">Pyrus ussuriensis x Pyrus communis</name>
    <dbReference type="NCBI Taxonomy" id="2448454"/>
    <lineage>
        <taxon>Eukaryota</taxon>
        <taxon>Viridiplantae</taxon>
        <taxon>Streptophyta</taxon>
        <taxon>Embryophyta</taxon>
        <taxon>Tracheophyta</taxon>
        <taxon>Spermatophyta</taxon>
        <taxon>Magnoliopsida</taxon>
        <taxon>eudicotyledons</taxon>
        <taxon>Gunneridae</taxon>
        <taxon>Pentapetalae</taxon>
        <taxon>rosids</taxon>
        <taxon>fabids</taxon>
        <taxon>Rosales</taxon>
        <taxon>Rosaceae</taxon>
        <taxon>Amygdaloideae</taxon>
        <taxon>Maleae</taxon>
        <taxon>Pyrus</taxon>
    </lineage>
</organism>
<sequence length="269" mass="30351">MHVSEDYGFQCYATQSQKAFFKNNNLKGQINNVFIRQALVDTGSSVNILPLAILTAAGVLTTKVVKSQISINRFGNNSEETMGYIEIDLRISPIRSFTKLYVGWPNHIKWESLKYEDTTHQANEVPKEVKDMPAHVAEDESIQKIMHAPKCMHDKSIALNGEVVLHSTFHPKISSSNKSIHPTVQEREGIRVVLEFPDTINRYVNALATFGSKLTFVEEQPNIAIIRKEAPTIDSSFQDEAPEGDDWRETVRNELSKPSGEHNIKCLNE</sequence>